<evidence type="ECO:0000313" key="2">
    <source>
        <dbReference type="Proteomes" id="UP000245429"/>
    </source>
</evidence>
<name>A0A2U8QS72_9FLAO</name>
<organism evidence="1 2">
    <name type="scientific">Flavobacterium sediminis</name>
    <dbReference type="NCBI Taxonomy" id="2201181"/>
    <lineage>
        <taxon>Bacteria</taxon>
        <taxon>Pseudomonadati</taxon>
        <taxon>Bacteroidota</taxon>
        <taxon>Flavobacteriia</taxon>
        <taxon>Flavobacteriales</taxon>
        <taxon>Flavobacteriaceae</taxon>
        <taxon>Flavobacterium</taxon>
    </lineage>
</organism>
<dbReference type="KEGG" id="fse:DI487_03455"/>
<keyword evidence="2" id="KW-1185">Reference proteome</keyword>
<dbReference type="PANTHER" id="PTHR36978:SF4">
    <property type="entry name" value="P-LOOP CONTAINING NUCLEOSIDE TRIPHOSPHATE HYDROLASE PROTEIN"/>
    <property type="match status" value="1"/>
</dbReference>
<dbReference type="Pfam" id="PF17784">
    <property type="entry name" value="Sulfotransfer_4"/>
    <property type="match status" value="2"/>
</dbReference>
<sequence length="233" mass="27785">MIFPEFVRNEVNSMKPSGEFFAGLFRRIFNKRKEKVFVIGYHKTGTSSLGKAMLTLGFRVCGSLKEGYGYKDSDKAFPEYLMEQAQPLFDKYDAFQDTPWFLLYKELYYRFPEAKFILTIRDEEKWIKSMQGHFGKNSYPYHDYIYEDSDMFSDSEKYIQVYKQHNSSVREFFKDKPKQLLEINLKEDDKWEKICTFLNVKVPQRDFPHVNKASSRTALGTKIKKFIKKVLYK</sequence>
<dbReference type="SUPFAM" id="SSF52540">
    <property type="entry name" value="P-loop containing nucleoside triphosphate hydrolases"/>
    <property type="match status" value="1"/>
</dbReference>
<accession>A0A2U8QS72</accession>
<dbReference type="EMBL" id="CP029463">
    <property type="protein sequence ID" value="AWM13010.1"/>
    <property type="molecule type" value="Genomic_DNA"/>
</dbReference>
<dbReference type="Gene3D" id="3.40.50.300">
    <property type="entry name" value="P-loop containing nucleotide triphosphate hydrolases"/>
    <property type="match status" value="1"/>
</dbReference>
<dbReference type="AlphaFoldDB" id="A0A2U8QS72"/>
<dbReference type="Proteomes" id="UP000245429">
    <property type="component" value="Chromosome"/>
</dbReference>
<protein>
    <recommendedName>
        <fullName evidence="3">Sulfotransferase family protein</fullName>
    </recommendedName>
</protein>
<dbReference type="InterPro" id="IPR027417">
    <property type="entry name" value="P-loop_NTPase"/>
</dbReference>
<proteinExistence type="predicted"/>
<gene>
    <name evidence="1" type="ORF">DI487_03455</name>
</gene>
<dbReference type="PANTHER" id="PTHR36978">
    <property type="entry name" value="P-LOOP CONTAINING NUCLEOTIDE TRIPHOSPHATE HYDROLASE"/>
    <property type="match status" value="1"/>
</dbReference>
<evidence type="ECO:0008006" key="3">
    <source>
        <dbReference type="Google" id="ProtNLM"/>
    </source>
</evidence>
<dbReference type="InterPro" id="IPR040632">
    <property type="entry name" value="Sulfotransfer_4"/>
</dbReference>
<reference evidence="1 2" key="1">
    <citation type="submission" date="2018-05" db="EMBL/GenBank/DDBJ databases">
        <title>Flavobacterium sp. MEBiC07310.</title>
        <authorList>
            <person name="Baek K."/>
        </authorList>
    </citation>
    <scope>NUCLEOTIDE SEQUENCE [LARGE SCALE GENOMIC DNA]</scope>
    <source>
        <strain evidence="1 2">MEBiC07310</strain>
    </source>
</reference>
<evidence type="ECO:0000313" key="1">
    <source>
        <dbReference type="EMBL" id="AWM13010.1"/>
    </source>
</evidence>
<dbReference type="OrthoDB" id="285690at2"/>
<dbReference type="RefSeq" id="WP_109568418.1">
    <property type="nucleotide sequence ID" value="NZ_CP029463.1"/>
</dbReference>